<dbReference type="GO" id="GO:0006782">
    <property type="term" value="P:protoporphyrinogen IX biosynthetic process"/>
    <property type="evidence" value="ECO:0007669"/>
    <property type="project" value="UniProtKB-UniPathway"/>
</dbReference>
<evidence type="ECO:0000256" key="16">
    <source>
        <dbReference type="PIRSR" id="PIRSR000167-2"/>
    </source>
</evidence>
<feature type="binding site" evidence="15">
    <location>
        <position position="329"/>
    </location>
    <ligand>
        <name>S-adenosyl-L-methionine</name>
        <dbReference type="ChEBI" id="CHEBI:59789"/>
        <label>1</label>
    </ligand>
</feature>
<keyword evidence="9 14" id="KW-0560">Oxidoreductase</keyword>
<dbReference type="SFLD" id="SFLDG01065">
    <property type="entry name" value="anaerobic_coproporphyrinogen-I"/>
    <property type="match status" value="1"/>
</dbReference>
<dbReference type="PROSITE" id="PS51918">
    <property type="entry name" value="RADICAL_SAM"/>
    <property type="match status" value="1"/>
</dbReference>
<evidence type="ECO:0000256" key="2">
    <source>
        <dbReference type="ARBA" id="ARBA00004785"/>
    </source>
</evidence>
<comment type="subunit">
    <text evidence="4">Monomer.</text>
</comment>
<dbReference type="Gene3D" id="1.10.10.920">
    <property type="match status" value="1"/>
</dbReference>
<feature type="domain" description="Radical SAM core" evidence="17">
    <location>
        <begin position="44"/>
        <end position="279"/>
    </location>
</feature>
<evidence type="ECO:0000256" key="4">
    <source>
        <dbReference type="ARBA" id="ARBA00011245"/>
    </source>
</evidence>
<evidence type="ECO:0000256" key="14">
    <source>
        <dbReference type="PIRNR" id="PIRNR000167"/>
    </source>
</evidence>
<feature type="binding site" evidence="16">
    <location>
        <position position="63"/>
    </location>
    <ligand>
        <name>[4Fe-4S] cluster</name>
        <dbReference type="ChEBI" id="CHEBI:49883"/>
        <note>4Fe-4S-S-AdoMet</note>
    </ligand>
</feature>
<feature type="binding site" evidence="15">
    <location>
        <position position="207"/>
    </location>
    <ligand>
        <name>S-adenosyl-L-methionine</name>
        <dbReference type="ChEBI" id="CHEBI:59789"/>
        <label>2</label>
    </ligand>
</feature>
<dbReference type="SMART" id="SM00729">
    <property type="entry name" value="Elp3"/>
    <property type="match status" value="1"/>
</dbReference>
<evidence type="ECO:0000256" key="1">
    <source>
        <dbReference type="ARBA" id="ARBA00004496"/>
    </source>
</evidence>
<comment type="caution">
    <text evidence="18">The sequence shown here is derived from an EMBL/GenBank/DDBJ whole genome shotgun (WGS) entry which is preliminary data.</text>
</comment>
<feature type="binding site" evidence="15">
    <location>
        <position position="143"/>
    </location>
    <ligand>
        <name>S-adenosyl-L-methionine</name>
        <dbReference type="ChEBI" id="CHEBI:59789"/>
        <label>1</label>
    </ligand>
</feature>
<evidence type="ECO:0000256" key="8">
    <source>
        <dbReference type="ARBA" id="ARBA00022723"/>
    </source>
</evidence>
<dbReference type="PIRSF" id="PIRSF000167">
    <property type="entry name" value="HemN"/>
    <property type="match status" value="1"/>
</dbReference>
<evidence type="ECO:0000256" key="13">
    <source>
        <dbReference type="ARBA" id="ARBA00048321"/>
    </source>
</evidence>
<evidence type="ECO:0000313" key="18">
    <source>
        <dbReference type="EMBL" id="NGO39402.1"/>
    </source>
</evidence>
<comment type="cofactor">
    <cofactor evidence="14 16">
        <name>[4Fe-4S] cluster</name>
        <dbReference type="ChEBI" id="CHEBI:49883"/>
    </cofactor>
    <text evidence="14 16">Binds 1 [4Fe-4S] cluster. The cluster is coordinated with 3 cysteines and an exchangeable S-adenosyl-L-methionine.</text>
</comment>
<evidence type="ECO:0000259" key="17">
    <source>
        <dbReference type="PROSITE" id="PS51918"/>
    </source>
</evidence>
<keyword evidence="8 14" id="KW-0479">Metal-binding</keyword>
<dbReference type="SFLD" id="SFLDS00029">
    <property type="entry name" value="Radical_SAM"/>
    <property type="match status" value="1"/>
</dbReference>
<evidence type="ECO:0000256" key="10">
    <source>
        <dbReference type="ARBA" id="ARBA00023004"/>
    </source>
</evidence>
<comment type="subcellular location">
    <subcellularLocation>
        <location evidence="1 14">Cytoplasm</location>
    </subcellularLocation>
</comment>
<dbReference type="GO" id="GO:0051989">
    <property type="term" value="F:coproporphyrinogen dehydrogenase activity"/>
    <property type="evidence" value="ECO:0007669"/>
    <property type="project" value="UniProtKB-EC"/>
</dbReference>
<evidence type="ECO:0000256" key="11">
    <source>
        <dbReference type="ARBA" id="ARBA00023014"/>
    </source>
</evidence>
<comment type="pathway">
    <text evidence="2 14">Porphyrin-containing compound metabolism; protoporphyrin-IX biosynthesis; protoporphyrinogen-IX from coproporphyrinogen-III (AdoMet route): step 1/1.</text>
</comment>
<dbReference type="InterPro" id="IPR058240">
    <property type="entry name" value="rSAM_sf"/>
</dbReference>
<keyword evidence="19" id="KW-1185">Reference proteome</keyword>
<dbReference type="PANTHER" id="PTHR13932:SF6">
    <property type="entry name" value="OXYGEN-INDEPENDENT COPROPORPHYRINOGEN III OXIDASE"/>
    <property type="match status" value="1"/>
</dbReference>
<accession>A0A6M1RXC0</accession>
<evidence type="ECO:0000256" key="7">
    <source>
        <dbReference type="ARBA" id="ARBA00022691"/>
    </source>
</evidence>
<dbReference type="GO" id="GO:0046872">
    <property type="term" value="F:metal ion binding"/>
    <property type="evidence" value="ECO:0007669"/>
    <property type="project" value="UniProtKB-KW"/>
</dbReference>
<dbReference type="UniPathway" id="UPA00251">
    <property type="reaction ID" value="UER00323"/>
</dbReference>
<feature type="binding site" evidence="16">
    <location>
        <position position="66"/>
    </location>
    <ligand>
        <name>[4Fe-4S] cluster</name>
        <dbReference type="ChEBI" id="CHEBI:49883"/>
        <note>4Fe-4S-S-AdoMet</note>
    </ligand>
</feature>
<dbReference type="NCBIfam" id="TIGR00538">
    <property type="entry name" value="hemN"/>
    <property type="match status" value="1"/>
</dbReference>
<comment type="catalytic activity">
    <reaction evidence="13 14">
        <text>coproporphyrinogen III + 2 S-adenosyl-L-methionine = protoporphyrinogen IX + 2 5'-deoxyadenosine + 2 L-methionine + 2 CO2</text>
        <dbReference type="Rhea" id="RHEA:15425"/>
        <dbReference type="ChEBI" id="CHEBI:16526"/>
        <dbReference type="ChEBI" id="CHEBI:17319"/>
        <dbReference type="ChEBI" id="CHEBI:57307"/>
        <dbReference type="ChEBI" id="CHEBI:57309"/>
        <dbReference type="ChEBI" id="CHEBI:57844"/>
        <dbReference type="ChEBI" id="CHEBI:59789"/>
        <dbReference type="EC" id="1.3.98.3"/>
    </reaction>
</comment>
<feature type="binding site" evidence="16">
    <location>
        <position position="59"/>
    </location>
    <ligand>
        <name>[4Fe-4S] cluster</name>
        <dbReference type="ChEBI" id="CHEBI:49883"/>
        <note>4Fe-4S-S-AdoMet</note>
    </ligand>
</feature>
<dbReference type="InterPro" id="IPR010723">
    <property type="entry name" value="HemN_C"/>
</dbReference>
<dbReference type="InterPro" id="IPR034505">
    <property type="entry name" value="Coproporphyrinogen-III_oxidase"/>
</dbReference>
<keyword evidence="5 14" id="KW-0004">4Fe-4S</keyword>
<gene>
    <name evidence="18" type="primary">hemN</name>
    <name evidence="18" type="ORF">G4L39_08320</name>
</gene>
<dbReference type="Gene3D" id="3.30.750.200">
    <property type="match status" value="1"/>
</dbReference>
<keyword evidence="7 14" id="KW-0949">S-adenosyl-L-methionine</keyword>
<dbReference type="GO" id="GO:0051539">
    <property type="term" value="F:4 iron, 4 sulfur cluster binding"/>
    <property type="evidence" value="ECO:0007669"/>
    <property type="project" value="UniProtKB-KW"/>
</dbReference>
<feature type="binding site" evidence="15">
    <location>
        <position position="170"/>
    </location>
    <ligand>
        <name>S-adenosyl-L-methionine</name>
        <dbReference type="ChEBI" id="CHEBI:59789"/>
        <label>2</label>
    </ligand>
</feature>
<feature type="binding site" evidence="15">
    <location>
        <position position="110"/>
    </location>
    <ligand>
        <name>S-adenosyl-L-methionine</name>
        <dbReference type="ChEBI" id="CHEBI:59789"/>
        <label>1</label>
    </ligand>
</feature>
<dbReference type="PANTHER" id="PTHR13932">
    <property type="entry name" value="COPROPORPHYRINIGEN III OXIDASE"/>
    <property type="match status" value="1"/>
</dbReference>
<keyword evidence="12 14" id="KW-0627">Porphyrin biosynthesis</keyword>
<keyword evidence="6 14" id="KW-0963">Cytoplasm</keyword>
<dbReference type="FunFam" id="3.80.30.20:FF:000012">
    <property type="entry name" value="Coproporphyrinogen-III oxidase"/>
    <property type="match status" value="1"/>
</dbReference>
<dbReference type="AlphaFoldDB" id="A0A6M1RXC0"/>
<proteinExistence type="inferred from homology"/>
<keyword evidence="11 14" id="KW-0411">Iron-sulfur</keyword>
<feature type="binding site" evidence="15">
    <location>
        <position position="182"/>
    </location>
    <ligand>
        <name>S-adenosyl-L-methionine</name>
        <dbReference type="ChEBI" id="CHEBI:59789"/>
        <label>2</label>
    </ligand>
</feature>
<organism evidence="18 19">
    <name type="scientific">Limisphaera ngatamarikiensis</name>
    <dbReference type="NCBI Taxonomy" id="1324935"/>
    <lineage>
        <taxon>Bacteria</taxon>
        <taxon>Pseudomonadati</taxon>
        <taxon>Verrucomicrobiota</taxon>
        <taxon>Verrucomicrobiia</taxon>
        <taxon>Limisphaerales</taxon>
        <taxon>Limisphaeraceae</taxon>
        <taxon>Limisphaera</taxon>
    </lineage>
</organism>
<dbReference type="InterPro" id="IPR007197">
    <property type="entry name" value="rSAM"/>
</dbReference>
<evidence type="ECO:0000256" key="5">
    <source>
        <dbReference type="ARBA" id="ARBA00022485"/>
    </source>
</evidence>
<dbReference type="GO" id="GO:0005737">
    <property type="term" value="C:cytoplasm"/>
    <property type="evidence" value="ECO:0007669"/>
    <property type="project" value="UniProtKB-SubCell"/>
</dbReference>
<dbReference type="Proteomes" id="UP000477311">
    <property type="component" value="Unassembled WGS sequence"/>
</dbReference>
<keyword evidence="10 14" id="KW-0408">Iron</keyword>
<evidence type="ECO:0000256" key="12">
    <source>
        <dbReference type="ARBA" id="ARBA00023244"/>
    </source>
</evidence>
<reference evidence="18 19" key="1">
    <citation type="submission" date="2020-02" db="EMBL/GenBank/DDBJ databases">
        <title>Draft genome sequence of Limisphaera ngatamarikiensis NGM72.4T, a thermophilic Verrucomicrobia grouped in subdivision 3.</title>
        <authorList>
            <person name="Carere C.R."/>
            <person name="Steen J."/>
            <person name="Hugenholtz P."/>
            <person name="Stott M.B."/>
        </authorList>
    </citation>
    <scope>NUCLEOTIDE SEQUENCE [LARGE SCALE GENOMIC DNA]</scope>
    <source>
        <strain evidence="18 19">NGM72.4</strain>
    </source>
</reference>
<evidence type="ECO:0000313" key="19">
    <source>
        <dbReference type="Proteomes" id="UP000477311"/>
    </source>
</evidence>
<dbReference type="GO" id="GO:0004109">
    <property type="term" value="F:coproporphyrinogen oxidase activity"/>
    <property type="evidence" value="ECO:0007669"/>
    <property type="project" value="InterPro"/>
</dbReference>
<dbReference type="EC" id="1.3.98.3" evidence="14"/>
<protein>
    <recommendedName>
        <fullName evidence="14">Coproporphyrinogen-III oxidase</fullName>
        <ecNumber evidence="14">1.3.98.3</ecNumber>
    </recommendedName>
</protein>
<feature type="binding site" evidence="15">
    <location>
        <position position="53"/>
    </location>
    <ligand>
        <name>S-adenosyl-L-methionine</name>
        <dbReference type="ChEBI" id="CHEBI:59789"/>
        <label>1</label>
    </ligand>
</feature>
<dbReference type="InterPro" id="IPR004558">
    <property type="entry name" value="Coprogen_oxidase_HemN"/>
</dbReference>
<evidence type="ECO:0000256" key="3">
    <source>
        <dbReference type="ARBA" id="ARBA00005493"/>
    </source>
</evidence>
<sequence>MSVDLDLVRKYNVPGPRYTSFPPANHFREGIPWSEVEARIRENNRTERDLSLYFHIPFCETLCWFCGCTTVITLNHDKGRRYVETLGREVAHMASLLNPRRPVVQLHWGGGSPTFLRPEEIRRLGEIIHRHFRLAPDVEAGVEIDPRRLTRDHLVALREVGFNRASMGVQDFDPQVQQAVHRIQPRELTERVLQWCRELGFQSVNLDLIYGLPHQTVESFNRTLDIVLELKPDRLAVFSYAHVPWIKPAQRILEKQRFLPAPETKLQLLKLVIERLTRDGGYVYIGMDHFALPDDELAVAQRQRRLQRNFQGYSTRAGADIYAFGMSSISQTPDMYWQNLKDLPAYEQAVESGRAPLYRAYFLTEEDRLRRETIMRVMCDLGLDFAEMSARLGVDFERHFAAELAALAPLEADGLIRRRPGGLEVTDIGRLFIRNIAMCFDNTLPPPEQRRHSRTV</sequence>
<evidence type="ECO:0000256" key="15">
    <source>
        <dbReference type="PIRSR" id="PIRSR000167-1"/>
    </source>
</evidence>
<dbReference type="EMBL" id="JAAKYA010000053">
    <property type="protein sequence ID" value="NGO39402.1"/>
    <property type="molecule type" value="Genomic_DNA"/>
</dbReference>
<dbReference type="CDD" id="cd01335">
    <property type="entry name" value="Radical_SAM"/>
    <property type="match status" value="1"/>
</dbReference>
<name>A0A6M1RXC0_9BACT</name>
<feature type="binding site" evidence="15">
    <location>
        <position position="241"/>
    </location>
    <ligand>
        <name>S-adenosyl-L-methionine</name>
        <dbReference type="ChEBI" id="CHEBI:59789"/>
        <label>2</label>
    </ligand>
</feature>
<comment type="similarity">
    <text evidence="3 14">Belongs to the anaerobic coproporphyrinogen-III oxidase family.</text>
</comment>
<evidence type="ECO:0000256" key="6">
    <source>
        <dbReference type="ARBA" id="ARBA00022490"/>
    </source>
</evidence>
<feature type="binding site" evidence="15">
    <location>
        <begin position="65"/>
        <end position="67"/>
    </location>
    <ligand>
        <name>S-adenosyl-L-methionine</name>
        <dbReference type="ChEBI" id="CHEBI:59789"/>
        <label>2</label>
    </ligand>
</feature>
<dbReference type="SUPFAM" id="SSF102114">
    <property type="entry name" value="Radical SAM enzymes"/>
    <property type="match status" value="1"/>
</dbReference>
<dbReference type="Pfam" id="PF04055">
    <property type="entry name" value="Radical_SAM"/>
    <property type="match status" value="1"/>
</dbReference>
<dbReference type="InterPro" id="IPR006638">
    <property type="entry name" value="Elp3/MiaA/NifB-like_rSAM"/>
</dbReference>
<evidence type="ECO:0000256" key="9">
    <source>
        <dbReference type="ARBA" id="ARBA00023002"/>
    </source>
</evidence>
<dbReference type="Pfam" id="PF06969">
    <property type="entry name" value="HemN_C"/>
    <property type="match status" value="1"/>
</dbReference>